<dbReference type="RefSeq" id="WP_123753309.1">
    <property type="nucleotide sequence ID" value="NZ_RJUR01000015.1"/>
</dbReference>
<evidence type="ECO:0000256" key="8">
    <source>
        <dbReference type="SAM" id="SignalP"/>
    </source>
</evidence>
<dbReference type="EMBL" id="RJUR01000015">
    <property type="protein sequence ID" value="ROQ48066.1"/>
    <property type="molecule type" value="Genomic_DNA"/>
</dbReference>
<feature type="active site" description="N6-AMP-lysine intermediate" evidence="7">
    <location>
        <position position="131"/>
    </location>
</feature>
<feature type="chain" id="PRO_5040718643" description="DNA ligase B" evidence="8">
    <location>
        <begin position="25"/>
        <end position="550"/>
    </location>
</feature>
<dbReference type="PROSITE" id="PS51257">
    <property type="entry name" value="PROKAR_LIPOPROTEIN"/>
    <property type="match status" value="1"/>
</dbReference>
<protein>
    <recommendedName>
        <fullName evidence="7">DNA ligase B</fullName>
        <ecNumber evidence="7">6.5.1.2</ecNumber>
    </recommendedName>
    <alternativeName>
        <fullName evidence="7">Polydeoxyribonucleotide synthase [NAD(+)] B</fullName>
    </alternativeName>
</protein>
<dbReference type="AlphaFoldDB" id="A0A9X8EIR5"/>
<dbReference type="Pfam" id="PF03120">
    <property type="entry name" value="OB_DNA_ligase"/>
    <property type="match status" value="1"/>
</dbReference>
<comment type="similarity">
    <text evidence="7">Belongs to the NAD-dependent DNA ligase family. LigB subfamily.</text>
</comment>
<reference evidence="10 11" key="1">
    <citation type="submission" date="2018-11" db="EMBL/GenBank/DDBJ databases">
        <title>Genomic analyses of the natural microbiome of Caenorhabditis elegans.</title>
        <authorList>
            <person name="Samuel B."/>
        </authorList>
    </citation>
    <scope>NUCLEOTIDE SEQUENCE [LARGE SCALE GENOMIC DNA]</scope>
    <source>
        <strain evidence="10 11">BIGb0473</strain>
    </source>
</reference>
<feature type="domain" description="NAD-dependent DNA ligase N-terminal" evidence="9">
    <location>
        <begin position="34"/>
        <end position="433"/>
    </location>
</feature>
<dbReference type="InterPro" id="IPR012340">
    <property type="entry name" value="NA-bd_OB-fold"/>
</dbReference>
<organism evidence="10 11">
    <name type="scientific">Pseudomonas putida</name>
    <name type="common">Arthrobacter siderocapsulatus</name>
    <dbReference type="NCBI Taxonomy" id="303"/>
    <lineage>
        <taxon>Bacteria</taxon>
        <taxon>Pseudomonadati</taxon>
        <taxon>Pseudomonadota</taxon>
        <taxon>Gammaproteobacteria</taxon>
        <taxon>Pseudomonadales</taxon>
        <taxon>Pseudomonadaceae</taxon>
        <taxon>Pseudomonas</taxon>
    </lineage>
</organism>
<accession>A0A9X8EIR5</accession>
<dbReference type="EC" id="6.5.1.2" evidence="7"/>
<evidence type="ECO:0000256" key="5">
    <source>
        <dbReference type="ARBA" id="ARBA00023204"/>
    </source>
</evidence>
<dbReference type="Gene3D" id="2.40.50.140">
    <property type="entry name" value="Nucleic acid-binding proteins"/>
    <property type="match status" value="1"/>
</dbReference>
<dbReference type="PANTHER" id="PTHR47810:SF1">
    <property type="entry name" value="DNA LIGASE B"/>
    <property type="match status" value="1"/>
</dbReference>
<gene>
    <name evidence="7" type="primary">ligB</name>
    <name evidence="10" type="ORF">EDF85_3797</name>
</gene>
<dbReference type="GO" id="GO:0003911">
    <property type="term" value="F:DNA ligase (NAD+) activity"/>
    <property type="evidence" value="ECO:0007669"/>
    <property type="project" value="UniProtKB-UniRule"/>
</dbReference>
<evidence type="ECO:0000256" key="4">
    <source>
        <dbReference type="ARBA" id="ARBA00023027"/>
    </source>
</evidence>
<dbReference type="SUPFAM" id="SSF47781">
    <property type="entry name" value="RuvA domain 2-like"/>
    <property type="match status" value="1"/>
</dbReference>
<evidence type="ECO:0000256" key="7">
    <source>
        <dbReference type="HAMAP-Rule" id="MF_01587"/>
    </source>
</evidence>
<dbReference type="Proteomes" id="UP000269115">
    <property type="component" value="Unassembled WGS sequence"/>
</dbReference>
<sequence length="550" mass="60668">MPFKLLSGLLFASTLACTPTTALARPCPDWPPAVAQSELKQLGERLADWDDHYHRLGVALISDELYDQSRARLQHLQACFPGTGAPPADPLGTATGPLRHPIPHTGLNKLPDEAAVRAWMHGKQDLWIQPKVDGVAATLVYAKGRLVRLISRGDGAYGHDWSRHLPALGALPHTLPEPLDLILQGELFWRLDGHVQAAAGSRNARGNVAGLMARKQLTPAQGAVVELFAWAWPQGPLDQRERLARLSALGFAYSEAFSQPVQTFDQAAHWRQHWYRTPLPFASDGVVLRQGRRPPGERWQARAPYWIAAWKYPFAQVLAEVRRVQFNVGRTGRITPVLQLAPVQLDDRTVRQVSVGSLRRWQQLDIRPGDQVAISLAGLTIPRLDGVVHRALERREMKVPAADAFHPLSCWELSAECRQQFLARLQWLGGKQGLALPGAGPASWERLVDAGQLRTLADVLELPAEHPLYPALEQARQRPFATWARALGMPAPRALAAGDTWAALAARDAAQWQAEPGVGAHRAGQLLAFFAHPQVQALAARLREHTIEGF</sequence>
<dbReference type="Gene3D" id="3.30.470.30">
    <property type="entry name" value="DNA ligase/mRNA capping enzyme"/>
    <property type="match status" value="1"/>
</dbReference>
<dbReference type="PROSITE" id="PS01056">
    <property type="entry name" value="DNA_LIGASE_N2"/>
    <property type="match status" value="1"/>
</dbReference>
<dbReference type="SUPFAM" id="SSF56091">
    <property type="entry name" value="DNA ligase/mRNA capping enzyme, catalytic domain"/>
    <property type="match status" value="1"/>
</dbReference>
<dbReference type="GO" id="GO:0006260">
    <property type="term" value="P:DNA replication"/>
    <property type="evidence" value="ECO:0007669"/>
    <property type="project" value="UniProtKB-KW"/>
</dbReference>
<dbReference type="InterPro" id="IPR013840">
    <property type="entry name" value="DNAligase_N"/>
</dbReference>
<dbReference type="SMART" id="SM00532">
    <property type="entry name" value="LIGANc"/>
    <property type="match status" value="1"/>
</dbReference>
<dbReference type="InterPro" id="IPR010994">
    <property type="entry name" value="RuvA_2-like"/>
</dbReference>
<feature type="signal peptide" evidence="8">
    <location>
        <begin position="1"/>
        <end position="24"/>
    </location>
</feature>
<keyword evidence="3 7" id="KW-0227">DNA damage</keyword>
<dbReference type="InterPro" id="IPR004150">
    <property type="entry name" value="NAD_DNA_ligase_OB"/>
</dbReference>
<evidence type="ECO:0000259" key="9">
    <source>
        <dbReference type="SMART" id="SM00532"/>
    </source>
</evidence>
<proteinExistence type="inferred from homology"/>
<evidence type="ECO:0000313" key="11">
    <source>
        <dbReference type="Proteomes" id="UP000269115"/>
    </source>
</evidence>
<dbReference type="InterPro" id="IPR050326">
    <property type="entry name" value="NAD_dep_DNA_ligaseB"/>
</dbReference>
<dbReference type="InterPro" id="IPR020923">
    <property type="entry name" value="DNA_ligase_B"/>
</dbReference>
<evidence type="ECO:0000313" key="10">
    <source>
        <dbReference type="EMBL" id="ROQ48066.1"/>
    </source>
</evidence>
<dbReference type="Gene3D" id="1.10.287.610">
    <property type="entry name" value="Helix hairpin bin"/>
    <property type="match status" value="1"/>
</dbReference>
<dbReference type="HAMAP" id="MF_01587">
    <property type="entry name" value="DNA_ligase_B"/>
    <property type="match status" value="1"/>
</dbReference>
<evidence type="ECO:0000256" key="6">
    <source>
        <dbReference type="ARBA" id="ARBA00034005"/>
    </source>
</evidence>
<evidence type="ECO:0000256" key="2">
    <source>
        <dbReference type="ARBA" id="ARBA00022705"/>
    </source>
</evidence>
<dbReference type="InterPro" id="IPR013839">
    <property type="entry name" value="DNAligase_adenylation"/>
</dbReference>
<name>A0A9X8EIR5_PSEPU</name>
<dbReference type="Pfam" id="PF01653">
    <property type="entry name" value="DNA_ligase_aden"/>
    <property type="match status" value="1"/>
</dbReference>
<keyword evidence="4 7" id="KW-0520">NAD</keyword>
<dbReference type="SUPFAM" id="SSF50249">
    <property type="entry name" value="Nucleic acid-binding proteins"/>
    <property type="match status" value="1"/>
</dbReference>
<keyword evidence="5 7" id="KW-0234">DNA repair</keyword>
<dbReference type="GO" id="GO:0006281">
    <property type="term" value="P:DNA repair"/>
    <property type="evidence" value="ECO:0007669"/>
    <property type="project" value="UniProtKB-KW"/>
</dbReference>
<comment type="catalytic activity">
    <reaction evidence="6 7">
        <text>NAD(+) + (deoxyribonucleotide)n-3'-hydroxyl + 5'-phospho-(deoxyribonucleotide)m = (deoxyribonucleotide)n+m + AMP + beta-nicotinamide D-nucleotide.</text>
        <dbReference type="EC" id="6.5.1.2"/>
    </reaction>
</comment>
<keyword evidence="8" id="KW-0732">Signal</keyword>
<keyword evidence="1 7" id="KW-0436">Ligase</keyword>
<dbReference type="PANTHER" id="PTHR47810">
    <property type="entry name" value="DNA LIGASE"/>
    <property type="match status" value="1"/>
</dbReference>
<comment type="function">
    <text evidence="7">Catalyzes the formation of phosphodiester linkages between 5'-phosphoryl and 3'-hydroxyl groups in double-stranded DNA using NAD as a coenzyme and as the energy source for the reaction.</text>
</comment>
<dbReference type="NCBIfam" id="NF005987">
    <property type="entry name" value="PRK08097.1"/>
    <property type="match status" value="1"/>
</dbReference>
<keyword evidence="2 7" id="KW-0235">DNA replication</keyword>
<comment type="caution">
    <text evidence="10">The sequence shown here is derived from an EMBL/GenBank/DDBJ whole genome shotgun (WGS) entry which is preliminary data.</text>
</comment>
<evidence type="ECO:0000256" key="1">
    <source>
        <dbReference type="ARBA" id="ARBA00022598"/>
    </source>
</evidence>
<evidence type="ECO:0000256" key="3">
    <source>
        <dbReference type="ARBA" id="ARBA00022763"/>
    </source>
</evidence>
<dbReference type="InterPro" id="IPR033136">
    <property type="entry name" value="DNA_ligase_CS"/>
</dbReference>